<dbReference type="Gene3D" id="2.40.50.230">
    <property type="entry name" value="Gp5 N-terminal domain"/>
    <property type="match status" value="1"/>
</dbReference>
<dbReference type="KEGG" id="lrs:PX52LOC_01688"/>
<evidence type="ECO:0000313" key="2">
    <source>
        <dbReference type="EMBL" id="QEL14794.1"/>
    </source>
</evidence>
<dbReference type="OrthoDB" id="1907165at2"/>
<organism evidence="2 3">
    <name type="scientific">Limnoglobus roseus</name>
    <dbReference type="NCBI Taxonomy" id="2598579"/>
    <lineage>
        <taxon>Bacteria</taxon>
        <taxon>Pseudomonadati</taxon>
        <taxon>Planctomycetota</taxon>
        <taxon>Planctomycetia</taxon>
        <taxon>Gemmatales</taxon>
        <taxon>Gemmataceae</taxon>
        <taxon>Limnoglobus</taxon>
    </lineage>
</organism>
<name>A0A5C1ACG2_9BACT</name>
<dbReference type="Pfam" id="PF04717">
    <property type="entry name" value="Phage_base_V"/>
    <property type="match status" value="1"/>
</dbReference>
<protein>
    <recommendedName>
        <fullName evidence="1">Gp5/Type VI secretion system Vgr protein OB-fold domain-containing protein</fullName>
    </recommendedName>
</protein>
<dbReference type="SUPFAM" id="SSF69255">
    <property type="entry name" value="gp5 N-terminal domain-like"/>
    <property type="match status" value="1"/>
</dbReference>
<gene>
    <name evidence="2" type="ORF">PX52LOC_01688</name>
</gene>
<dbReference type="RefSeq" id="WP_149109658.1">
    <property type="nucleotide sequence ID" value="NZ_CP042425.1"/>
</dbReference>
<dbReference type="InterPro" id="IPR006531">
    <property type="entry name" value="Gp5/Vgr_OB"/>
</dbReference>
<dbReference type="Proteomes" id="UP000324974">
    <property type="component" value="Chromosome"/>
</dbReference>
<accession>A0A5C1ACG2</accession>
<dbReference type="InterPro" id="IPR037026">
    <property type="entry name" value="Vgr_OB-fold_dom_sf"/>
</dbReference>
<evidence type="ECO:0000313" key="3">
    <source>
        <dbReference type="Proteomes" id="UP000324974"/>
    </source>
</evidence>
<feature type="domain" description="Gp5/Type VI secretion system Vgr protein OB-fold" evidence="1">
    <location>
        <begin position="26"/>
        <end position="89"/>
    </location>
</feature>
<dbReference type="EMBL" id="CP042425">
    <property type="protein sequence ID" value="QEL14794.1"/>
    <property type="molecule type" value="Genomic_DNA"/>
</dbReference>
<reference evidence="3" key="1">
    <citation type="submission" date="2019-08" db="EMBL/GenBank/DDBJ databases">
        <title>Limnoglobus roseus gen. nov., sp. nov., a novel freshwater planctomycete with a giant genome from the family Gemmataceae.</title>
        <authorList>
            <person name="Kulichevskaya I.S."/>
            <person name="Naumoff D.G."/>
            <person name="Miroshnikov K."/>
            <person name="Ivanova A."/>
            <person name="Philippov D.A."/>
            <person name="Hakobyan A."/>
            <person name="Rijpstra I.C."/>
            <person name="Sinninghe Damste J.S."/>
            <person name="Liesack W."/>
            <person name="Dedysh S.N."/>
        </authorList>
    </citation>
    <scope>NUCLEOTIDE SEQUENCE [LARGE SCALE GENOMIC DNA]</scope>
    <source>
        <strain evidence="3">PX52</strain>
    </source>
</reference>
<sequence>MMQNLLNIARREAERVMSRLALPKIGIVSGYDEANYAAKVLLQPQGVETGWLPIRTPWSGNGWGMFCPPDIGDEVEVQFQEGGKKAPYIALRAFGDLFRPLSVPAGEFWLAHKSGSSLKFHNDGTVELHAATAITSSAPLWTHTGNLIVNGSIRASEDIWDFYHVNTYTMASFRAVYDIHTHPAPGGVTGVPNEQV</sequence>
<dbReference type="AlphaFoldDB" id="A0A5C1ACG2"/>
<evidence type="ECO:0000259" key="1">
    <source>
        <dbReference type="Pfam" id="PF04717"/>
    </source>
</evidence>
<keyword evidence="3" id="KW-1185">Reference proteome</keyword>
<proteinExistence type="predicted"/>